<comment type="caution">
    <text evidence="3">The sequence shown here is derived from an EMBL/GenBank/DDBJ whole genome shotgun (WGS) entry which is preliminary data.</text>
</comment>
<reference evidence="3" key="1">
    <citation type="journal article" date="2023" name="Science">
        <title>Genome structures resolve the early diversification of teleost fishes.</title>
        <authorList>
            <person name="Parey E."/>
            <person name="Louis A."/>
            <person name="Montfort J."/>
            <person name="Bouchez O."/>
            <person name="Roques C."/>
            <person name="Iampietro C."/>
            <person name="Lluch J."/>
            <person name="Castinel A."/>
            <person name="Donnadieu C."/>
            <person name="Desvignes T."/>
            <person name="Floi Bucao C."/>
            <person name="Jouanno E."/>
            <person name="Wen M."/>
            <person name="Mejri S."/>
            <person name="Dirks R."/>
            <person name="Jansen H."/>
            <person name="Henkel C."/>
            <person name="Chen W.J."/>
            <person name="Zahm M."/>
            <person name="Cabau C."/>
            <person name="Klopp C."/>
            <person name="Thompson A.W."/>
            <person name="Robinson-Rechavi M."/>
            <person name="Braasch I."/>
            <person name="Lecointre G."/>
            <person name="Bobe J."/>
            <person name="Postlethwait J.H."/>
            <person name="Berthelot C."/>
            <person name="Roest Crollius H."/>
            <person name="Guiguen Y."/>
        </authorList>
    </citation>
    <scope>NUCLEOTIDE SEQUENCE</scope>
    <source>
        <strain evidence="3">Concon-B</strain>
    </source>
</reference>
<feature type="chain" id="PRO_5040430717" description="Secreted protein" evidence="2">
    <location>
        <begin position="26"/>
        <end position="118"/>
    </location>
</feature>
<gene>
    <name evidence="3" type="ORF">COCON_G00099020</name>
</gene>
<dbReference type="EMBL" id="JAFJMO010000006">
    <property type="protein sequence ID" value="KAJ8275277.1"/>
    <property type="molecule type" value="Genomic_DNA"/>
</dbReference>
<organism evidence="3 4">
    <name type="scientific">Conger conger</name>
    <name type="common">Conger eel</name>
    <name type="synonym">Muraena conger</name>
    <dbReference type="NCBI Taxonomy" id="82655"/>
    <lineage>
        <taxon>Eukaryota</taxon>
        <taxon>Metazoa</taxon>
        <taxon>Chordata</taxon>
        <taxon>Craniata</taxon>
        <taxon>Vertebrata</taxon>
        <taxon>Euteleostomi</taxon>
        <taxon>Actinopterygii</taxon>
        <taxon>Neopterygii</taxon>
        <taxon>Teleostei</taxon>
        <taxon>Anguilliformes</taxon>
        <taxon>Congridae</taxon>
        <taxon>Conger</taxon>
    </lineage>
</organism>
<name>A0A9Q1DMH0_CONCO</name>
<feature type="signal peptide" evidence="2">
    <location>
        <begin position="1"/>
        <end position="25"/>
    </location>
</feature>
<evidence type="ECO:0000313" key="4">
    <source>
        <dbReference type="Proteomes" id="UP001152803"/>
    </source>
</evidence>
<proteinExistence type="predicted"/>
<dbReference type="AlphaFoldDB" id="A0A9Q1DMH0"/>
<evidence type="ECO:0008006" key="5">
    <source>
        <dbReference type="Google" id="ProtNLM"/>
    </source>
</evidence>
<keyword evidence="4" id="KW-1185">Reference proteome</keyword>
<evidence type="ECO:0000313" key="3">
    <source>
        <dbReference type="EMBL" id="KAJ8275277.1"/>
    </source>
</evidence>
<evidence type="ECO:0000256" key="2">
    <source>
        <dbReference type="SAM" id="SignalP"/>
    </source>
</evidence>
<feature type="region of interest" description="Disordered" evidence="1">
    <location>
        <begin position="44"/>
        <end position="67"/>
    </location>
</feature>
<dbReference type="Proteomes" id="UP001152803">
    <property type="component" value="Unassembled WGS sequence"/>
</dbReference>
<keyword evidence="2" id="KW-0732">Signal</keyword>
<accession>A0A9Q1DMH0</accession>
<sequence>MNQHSRARSARNAIIALTVLPLTHSCPLSSSPLHHSTDIDFGREQIGAPPKCAPPASATTHPPGVPPPAQLRQSVCVAMMVLNGSARRFLVFRGTPVAFASLRHASWCTPLTLILSAE</sequence>
<evidence type="ECO:0000256" key="1">
    <source>
        <dbReference type="SAM" id="MobiDB-lite"/>
    </source>
</evidence>
<protein>
    <recommendedName>
        <fullName evidence="5">Secreted protein</fullName>
    </recommendedName>
</protein>